<gene>
    <name evidence="1" type="ORF">JO379_003573</name>
</gene>
<protein>
    <submittedName>
        <fullName evidence="1">Uncharacterized protein</fullName>
    </submittedName>
</protein>
<dbReference type="RefSeq" id="WP_209515800.1">
    <property type="nucleotide sequence ID" value="NZ_JAGIOH010000001.1"/>
</dbReference>
<dbReference type="Proteomes" id="UP001519291">
    <property type="component" value="Unassembled WGS sequence"/>
</dbReference>
<evidence type="ECO:0000313" key="1">
    <source>
        <dbReference type="EMBL" id="MBP2404104.1"/>
    </source>
</evidence>
<accession>A0ABS4Y5T7</accession>
<dbReference type="GeneID" id="91570447"/>
<proteinExistence type="predicted"/>
<dbReference type="EMBL" id="JAGIOH010000001">
    <property type="protein sequence ID" value="MBP2404104.1"/>
    <property type="molecule type" value="Genomic_DNA"/>
</dbReference>
<organism evidence="1 2">
    <name type="scientific">Streptomyces syringium</name>
    <dbReference type="NCBI Taxonomy" id="76729"/>
    <lineage>
        <taxon>Bacteria</taxon>
        <taxon>Bacillati</taxon>
        <taxon>Actinomycetota</taxon>
        <taxon>Actinomycetes</taxon>
        <taxon>Kitasatosporales</taxon>
        <taxon>Streptomycetaceae</taxon>
        <taxon>Streptomyces</taxon>
    </lineage>
</organism>
<reference evidence="1 2" key="1">
    <citation type="submission" date="2021-03" db="EMBL/GenBank/DDBJ databases">
        <title>Sequencing the genomes of 1000 actinobacteria strains.</title>
        <authorList>
            <person name="Klenk H.-P."/>
        </authorList>
    </citation>
    <scope>NUCLEOTIDE SEQUENCE [LARGE SCALE GENOMIC DNA]</scope>
    <source>
        <strain evidence="1 2">DSM 41480</strain>
    </source>
</reference>
<name>A0ABS4Y5T7_9ACTN</name>
<comment type="caution">
    <text evidence="1">The sequence shown here is derived from an EMBL/GenBank/DDBJ whole genome shotgun (WGS) entry which is preliminary data.</text>
</comment>
<keyword evidence="2" id="KW-1185">Reference proteome</keyword>
<sequence length="45" mass="4782">MEWINPEYEDVVRQYEAAAEAAGSADDSGRPVRGFIVPEAAAEGG</sequence>
<evidence type="ECO:0000313" key="2">
    <source>
        <dbReference type="Proteomes" id="UP001519291"/>
    </source>
</evidence>